<evidence type="ECO:0000313" key="1">
    <source>
        <dbReference type="EMBL" id="SVE39095.1"/>
    </source>
</evidence>
<proteinExistence type="predicted"/>
<feature type="non-terminal residue" evidence="1">
    <location>
        <position position="128"/>
    </location>
</feature>
<protein>
    <submittedName>
        <fullName evidence="1">Uncharacterized protein</fullName>
    </submittedName>
</protein>
<organism evidence="1">
    <name type="scientific">marine metagenome</name>
    <dbReference type="NCBI Taxonomy" id="408172"/>
    <lineage>
        <taxon>unclassified sequences</taxon>
        <taxon>metagenomes</taxon>
        <taxon>ecological metagenomes</taxon>
    </lineage>
</organism>
<sequence length="128" mass="14838">MLLNGVQNKIRIGIDLHNLSTVHEKVVRTGIQQVVFYLLEAQHWLRNDSHSSNVEIVPLPMLPWSAAPDTTFPDIHPAHVNNSLLVLQETANELNIIPKILWRSEEFNEETLWTEDNYYSAVRDLDWL</sequence>
<reference evidence="1" key="1">
    <citation type="submission" date="2018-05" db="EMBL/GenBank/DDBJ databases">
        <authorList>
            <person name="Lanie J.A."/>
            <person name="Ng W.-L."/>
            <person name="Kazmierczak K.M."/>
            <person name="Andrzejewski T.M."/>
            <person name="Davidsen T.M."/>
            <person name="Wayne K.J."/>
            <person name="Tettelin H."/>
            <person name="Glass J.I."/>
            <person name="Rusch D."/>
            <person name="Podicherti R."/>
            <person name="Tsui H.-C.T."/>
            <person name="Winkler M.E."/>
        </authorList>
    </citation>
    <scope>NUCLEOTIDE SEQUENCE</scope>
</reference>
<gene>
    <name evidence="1" type="ORF">METZ01_LOCUS491949</name>
</gene>
<dbReference type="AlphaFoldDB" id="A0A383D4A9"/>
<dbReference type="EMBL" id="UINC01214044">
    <property type="protein sequence ID" value="SVE39095.1"/>
    <property type="molecule type" value="Genomic_DNA"/>
</dbReference>
<accession>A0A383D4A9</accession>
<name>A0A383D4A9_9ZZZZ</name>